<dbReference type="SUPFAM" id="SSF52540">
    <property type="entry name" value="P-loop containing nucleoside triphosphate hydrolases"/>
    <property type="match status" value="1"/>
</dbReference>
<proteinExistence type="inferred from homology"/>
<dbReference type="InterPro" id="IPR052381">
    <property type="entry name" value="AAA_domain_protein"/>
</dbReference>
<organism evidence="9">
    <name type="scientific">Galaxaura rugosa</name>
    <dbReference type="NCBI Taxonomy" id="268570"/>
    <lineage>
        <taxon>Eukaryota</taxon>
        <taxon>Rhodophyta</taxon>
        <taxon>Florideophyceae</taxon>
        <taxon>Nemaliophycidae</taxon>
        <taxon>Nemaliales</taxon>
        <taxon>Galaxauraceae</taxon>
        <taxon>Galaxaura</taxon>
    </lineage>
</organism>
<protein>
    <recommendedName>
        <fullName evidence="7">Uncharacterized AAA domain-containing protein ycf46</fullName>
    </recommendedName>
</protein>
<reference evidence="9" key="2">
    <citation type="submission" date="2016-10" db="EMBL/GenBank/DDBJ databases">
        <authorList>
            <person name="de Groot N.N."/>
        </authorList>
    </citation>
    <scope>NUCLEOTIDE SEQUENCE</scope>
    <source>
        <strain evidence="9">JFC0074</strain>
    </source>
</reference>
<evidence type="ECO:0000256" key="5">
    <source>
        <dbReference type="ARBA" id="ARBA00022840"/>
    </source>
</evidence>
<dbReference type="Gene3D" id="3.40.50.300">
    <property type="entry name" value="P-loop containing nucleotide triphosphate hydrolases"/>
    <property type="match status" value="1"/>
</dbReference>
<geneLocation type="chloroplast" evidence="9"/>
<feature type="domain" description="AAA+ ATPase" evidence="8">
    <location>
        <begin position="258"/>
        <end position="393"/>
    </location>
</feature>
<reference evidence="9" key="1">
    <citation type="submission" date="2016-10" db="EMBL/GenBank/DDBJ databases">
        <title>Chloroplast genomes as a tool to resolve red algal phylogenies: a case study in the Nemaliales.</title>
        <authorList>
            <person name="Costa J.F."/>
            <person name="Lin S.M."/>
            <person name="Macaya E.C."/>
            <person name="Fernandez-Garcia C."/>
            <person name="Verbruggen H."/>
        </authorList>
    </citation>
    <scope>NUCLEOTIDE SEQUENCE</scope>
    <source>
        <strain evidence="9">JFC0074</strain>
    </source>
</reference>
<dbReference type="Pfam" id="PF00004">
    <property type="entry name" value="AAA"/>
    <property type="match status" value="1"/>
</dbReference>
<evidence type="ECO:0000256" key="1">
    <source>
        <dbReference type="ARBA" id="ARBA00004229"/>
    </source>
</evidence>
<dbReference type="InterPro" id="IPR003959">
    <property type="entry name" value="ATPase_AAA_core"/>
</dbReference>
<evidence type="ECO:0000256" key="2">
    <source>
        <dbReference type="ARBA" id="ARBA00022528"/>
    </source>
</evidence>
<dbReference type="CDD" id="cd19507">
    <property type="entry name" value="RecA-like_Ycf46-like"/>
    <property type="match status" value="1"/>
</dbReference>
<dbReference type="GO" id="GO:0016887">
    <property type="term" value="F:ATP hydrolysis activity"/>
    <property type="evidence" value="ECO:0007669"/>
    <property type="project" value="InterPro"/>
</dbReference>
<evidence type="ECO:0000313" key="9">
    <source>
        <dbReference type="EMBL" id="SCW21688.1"/>
    </source>
</evidence>
<keyword evidence="5" id="KW-0067">ATP-binding</keyword>
<keyword evidence="3 9" id="KW-0934">Plastid</keyword>
<accession>A0A1G4NSP0</accession>
<dbReference type="RefSeq" id="YP_009313434.1">
    <property type="nucleotide sequence ID" value="NC_031657.1"/>
</dbReference>
<dbReference type="GO" id="GO:0009507">
    <property type="term" value="C:chloroplast"/>
    <property type="evidence" value="ECO:0007669"/>
    <property type="project" value="UniProtKB-SubCell"/>
</dbReference>
<dbReference type="PANTHER" id="PTHR42960:SF1">
    <property type="entry name" value="YCF46 PROTEIN"/>
    <property type="match status" value="1"/>
</dbReference>
<dbReference type="GeneID" id="29998808"/>
<dbReference type="InterPro" id="IPR027417">
    <property type="entry name" value="P-loop_NTPase"/>
</dbReference>
<dbReference type="GO" id="GO:0005524">
    <property type="term" value="F:ATP binding"/>
    <property type="evidence" value="ECO:0007669"/>
    <property type="project" value="UniProtKB-KW"/>
</dbReference>
<keyword evidence="2 9" id="KW-0150">Chloroplast</keyword>
<dbReference type="EMBL" id="LT622865">
    <property type="protein sequence ID" value="SCW21688.1"/>
    <property type="molecule type" value="Genomic_DNA"/>
</dbReference>
<comment type="similarity">
    <text evidence="6">Belongs to the AAA ATPase family. Highly divergent.</text>
</comment>
<dbReference type="SMART" id="SM00382">
    <property type="entry name" value="AAA"/>
    <property type="match status" value="1"/>
</dbReference>
<evidence type="ECO:0000256" key="6">
    <source>
        <dbReference type="ARBA" id="ARBA00038088"/>
    </source>
</evidence>
<comment type="subcellular location">
    <subcellularLocation>
        <location evidence="1">Plastid</location>
        <location evidence="1">Chloroplast</location>
    </subcellularLocation>
</comment>
<dbReference type="AlphaFoldDB" id="A0A1G4NSP0"/>
<keyword evidence="4" id="KW-0547">Nucleotide-binding</keyword>
<gene>
    <name evidence="9" type="primary">ycf46</name>
    <name evidence="9" type="ORF">JFC0074_39</name>
</gene>
<evidence type="ECO:0000256" key="7">
    <source>
        <dbReference type="ARBA" id="ARBA00040480"/>
    </source>
</evidence>
<dbReference type="Gene3D" id="1.10.8.60">
    <property type="match status" value="1"/>
</dbReference>
<evidence type="ECO:0000256" key="4">
    <source>
        <dbReference type="ARBA" id="ARBA00022741"/>
    </source>
</evidence>
<name>A0A1G4NSP0_9FLOR</name>
<dbReference type="InterPro" id="IPR003593">
    <property type="entry name" value="AAA+_ATPase"/>
</dbReference>
<evidence type="ECO:0000259" key="8">
    <source>
        <dbReference type="SMART" id="SM00382"/>
    </source>
</evidence>
<evidence type="ECO:0000256" key="3">
    <source>
        <dbReference type="ARBA" id="ARBA00022640"/>
    </source>
</evidence>
<sequence>MCFKQEFELLVKSSCSLIYIITSEEERLENIIKTISINDISQAIYFWDFIEGYEVFGNTNKIASKNPLQALEFIENFGENSDAIFVLKDFNLFFNDIAIIRKIRNLSSKLDLCNQILVFSGLDTNIPVQLRQLITLIELPLPDKLEIQCELQRLLDIFNIVYNQVFIDELVNICQGLSIVQIRKNISKIIVQNGFLDKACMSLLIKEKENQIKQTTLLELNSSSVSLSDVGGVYNLKQWLYKRSDAFSQASFNYGLSYPKGLLLVGIQGTGKSISAKAIANAWNLVLLRLDIGKLFAGIVGESELNTRRMIQVVEAFSPCILWIDEIDKAFSNVTSYSDSGTSNRVFGTLLTWLSEKTSPVFVVATANSIVDLPKEILRKGRFDEIFFIDLPNMKERQKIFQIHLQKVRPDTWHRYNIAYLAKYSHLFSGAEIQQVIIEAMHTAFHDKREFTSLDILNAIDNLVPLAFTDHENVQKLQNWASLGKIRLA</sequence>
<dbReference type="PANTHER" id="PTHR42960">
    <property type="entry name" value="YCF46 PROTEIN"/>
    <property type="match status" value="1"/>
</dbReference>